<gene>
    <name evidence="2" type="ORF">SCLAV_3489</name>
</gene>
<feature type="transmembrane region" description="Helical" evidence="1">
    <location>
        <begin position="660"/>
        <end position="685"/>
    </location>
</feature>
<dbReference type="EMBL" id="CM000913">
    <property type="protein sequence ID" value="EFG08561.1"/>
    <property type="molecule type" value="Genomic_DNA"/>
</dbReference>
<accession>E2Q156</accession>
<evidence type="ECO:0000313" key="3">
    <source>
        <dbReference type="Proteomes" id="UP000002357"/>
    </source>
</evidence>
<dbReference type="AlphaFoldDB" id="E2Q156"/>
<keyword evidence="1" id="KW-1133">Transmembrane helix</keyword>
<dbReference type="Proteomes" id="UP000002357">
    <property type="component" value="Chromosome"/>
</dbReference>
<reference evidence="2 3" key="1">
    <citation type="journal article" date="2010" name="Genome Biol. Evol.">
        <title>The sequence of a 1.8-mb bacterial linear plasmid reveals a rich evolutionary reservoir of secondary metabolic pathways.</title>
        <authorList>
            <person name="Medema M.H."/>
            <person name="Trefzer A."/>
            <person name="Kovalchuk A."/>
            <person name="van den Berg M."/>
            <person name="Mueller U."/>
            <person name="Heijne W."/>
            <person name="Wu L."/>
            <person name="Alam M.T."/>
            <person name="Ronning C.M."/>
            <person name="Nierman W.C."/>
            <person name="Bovenberg R.A.L."/>
            <person name="Breitling R."/>
            <person name="Takano E."/>
        </authorList>
    </citation>
    <scope>NUCLEOTIDE SEQUENCE [LARGE SCALE GENOMIC DNA]</scope>
    <source>
        <strain evidence="3">ATCC 27064 / DSM 738 / JCM 4710 / NBRC 13307 / NCIMB 12785 / NRRL 3585 / VKM Ac-602</strain>
    </source>
</reference>
<feature type="transmembrane region" description="Helical" evidence="1">
    <location>
        <begin position="292"/>
        <end position="314"/>
    </location>
</feature>
<keyword evidence="1" id="KW-0812">Transmembrane</keyword>
<organism evidence="2 3">
    <name type="scientific">Streptomyces clavuligerus</name>
    <dbReference type="NCBI Taxonomy" id="1901"/>
    <lineage>
        <taxon>Bacteria</taxon>
        <taxon>Bacillati</taxon>
        <taxon>Actinomycetota</taxon>
        <taxon>Actinomycetes</taxon>
        <taxon>Kitasatosporales</taxon>
        <taxon>Streptomycetaceae</taxon>
        <taxon>Streptomyces</taxon>
    </lineage>
</organism>
<keyword evidence="1" id="KW-0472">Membrane</keyword>
<feature type="transmembrane region" description="Helical" evidence="1">
    <location>
        <begin position="200"/>
        <end position="220"/>
    </location>
</feature>
<feature type="transmembrane region" description="Helical" evidence="1">
    <location>
        <begin position="252"/>
        <end position="272"/>
    </location>
</feature>
<evidence type="ECO:0000256" key="1">
    <source>
        <dbReference type="SAM" id="Phobius"/>
    </source>
</evidence>
<dbReference type="eggNOG" id="COG0577">
    <property type="taxonomic scope" value="Bacteria"/>
</dbReference>
<evidence type="ECO:0000313" key="2">
    <source>
        <dbReference type="EMBL" id="EFG08561.1"/>
    </source>
</evidence>
<proteinExistence type="predicted"/>
<protein>
    <submittedName>
        <fullName evidence="2">Predicted permease</fullName>
    </submittedName>
</protein>
<dbReference type="KEGG" id="sclf:BB341_11255"/>
<name>E2Q156_STRCL</name>
<feature type="transmembrane region" description="Helical" evidence="1">
    <location>
        <begin position="335"/>
        <end position="352"/>
    </location>
</feature>
<feature type="transmembrane region" description="Helical" evidence="1">
    <location>
        <begin position="700"/>
        <end position="723"/>
    </location>
</feature>
<keyword evidence="3" id="KW-1185">Reference proteome</keyword>
<sequence length="735" mass="75989">MSRRGMYRQLLRVGRAAGSRSEAGGVRFAALVVSVLALALVGVALVATHAAYEGQRERGTARGPVFREDRPELPARALWKAAGDSLTGGGRFTVVLVEPLTADAPLPPGVAAWPARGEAVLSPRLRGAGADDGIGERYGRVAGTIAAEGLQSPDELFAYVRPLSGLTGRNASPIVGFGPAAGPVYFAVGQTDQAKPEGNFLVMPGVLGLLPAGILVVVAARSGAHGRDRRATVVTVLGGTARARAVLLVGETWRPVALGAALALAAVAVSWATDLRLPWTGHVVAAADMRAWAGALLLAVLAAAVAVLGAAVAVDRPGRTRTGTTRPVAARRAPARWAVLCPVLLLVAVRGPDLFEPGTTPYVFVNWIGAAGTLATLPAAVAVLTARLGRGMARLGRRLGSPALLVSGRRAAAHPRPAARLVSGVVVALGLLIQIVVWQAQFGSQARAAQAAVDRIGTAALVVRPGSEVTERQIDGFLAALPDGLDAIATVTDPRRGTLTLKGECTSLTALGLPCSGERTPLTRVPGDPRAQEIITWNGTPGVRLYTQGGASVARSAARDDFAQIVLISPRGAPASVPEVKRLAYRTLPTGADVHTLGGEWLVSSQVNKDHGRWIFLFGFFGILVLTVAMTVSGTAEFLRNGRALAPLTVLSGDRGLQRTTAAWSLLVPLVLAGTAGCAIGLWLALPRTADGGSYVSGDFLAACAAAVAAMGVVAWIWASSVAGRQARRWRPRGE</sequence>
<feature type="transmembrane region" description="Helical" evidence="1">
    <location>
        <begin position="614"/>
        <end position="639"/>
    </location>
</feature>
<dbReference type="STRING" id="1901.BB341_11255"/>
<feature type="transmembrane region" description="Helical" evidence="1">
    <location>
        <begin position="418"/>
        <end position="438"/>
    </location>
</feature>
<feature type="transmembrane region" description="Helical" evidence="1">
    <location>
        <begin position="364"/>
        <end position="388"/>
    </location>
</feature>